<dbReference type="Pfam" id="PF13639">
    <property type="entry name" value="zf-RING_2"/>
    <property type="match status" value="1"/>
</dbReference>
<dbReference type="CDD" id="cd16448">
    <property type="entry name" value="RING-H2"/>
    <property type="match status" value="1"/>
</dbReference>
<name>A0A832ZW08_CALS0</name>
<dbReference type="InterPro" id="IPR013083">
    <property type="entry name" value="Znf_RING/FYVE/PHD"/>
</dbReference>
<dbReference type="EMBL" id="DQVM01000098">
    <property type="protein sequence ID" value="HIQ29904.1"/>
    <property type="molecule type" value="Genomic_DNA"/>
</dbReference>
<feature type="domain" description="RING-type" evidence="1">
    <location>
        <begin position="34"/>
        <end position="74"/>
    </location>
</feature>
<dbReference type="Proteomes" id="UP000608579">
    <property type="component" value="Unassembled WGS sequence"/>
</dbReference>
<dbReference type="SUPFAM" id="SSF57850">
    <property type="entry name" value="RING/U-box"/>
    <property type="match status" value="1"/>
</dbReference>
<dbReference type="Gene3D" id="3.30.40.10">
    <property type="entry name" value="Zinc/RING finger domain, C3HC4 (zinc finger)"/>
    <property type="match status" value="1"/>
</dbReference>
<accession>A0A832ZW08</accession>
<sequence length="81" mass="9506">MIKVVVRKGRSLGFWNPFEDATQQNNTQTNVETCIICMNELRNSPTFTCPYCKATGHWVCFDRWLTKRNTCPLCYKEIILQ</sequence>
<dbReference type="AlphaFoldDB" id="A0A832ZW08"/>
<reference evidence="2" key="1">
    <citation type="journal article" date="2020" name="ISME J.">
        <title>Gammaproteobacteria mediating utilization of methyl-, sulfur- and petroleum organic compounds in deep ocean hydrothermal plumes.</title>
        <authorList>
            <person name="Zhou Z."/>
            <person name="Liu Y."/>
            <person name="Pan J."/>
            <person name="Cron B.R."/>
            <person name="Toner B.M."/>
            <person name="Anantharaman K."/>
            <person name="Breier J.A."/>
            <person name="Dick G.J."/>
            <person name="Li M."/>
        </authorList>
    </citation>
    <scope>NUCLEOTIDE SEQUENCE</scope>
    <source>
        <strain evidence="2">SZUA-1515</strain>
    </source>
</reference>
<evidence type="ECO:0000259" key="1">
    <source>
        <dbReference type="PROSITE" id="PS50089"/>
    </source>
</evidence>
<proteinExistence type="predicted"/>
<protein>
    <recommendedName>
        <fullName evidence="1">RING-type domain-containing protein</fullName>
    </recommendedName>
</protein>
<dbReference type="InterPro" id="IPR001841">
    <property type="entry name" value="Znf_RING"/>
</dbReference>
<organism evidence="2 3">
    <name type="scientific">Caldiarchaeum subterraneum</name>
    <dbReference type="NCBI Taxonomy" id="311458"/>
    <lineage>
        <taxon>Archaea</taxon>
        <taxon>Nitrososphaerota</taxon>
        <taxon>Candidatus Caldarchaeales</taxon>
        <taxon>Candidatus Caldarchaeaceae</taxon>
        <taxon>Candidatus Caldarchaeum</taxon>
    </lineage>
</organism>
<comment type="caution">
    <text evidence="2">The sequence shown here is derived from an EMBL/GenBank/DDBJ whole genome shotgun (WGS) entry which is preliminary data.</text>
</comment>
<evidence type="ECO:0000313" key="3">
    <source>
        <dbReference type="Proteomes" id="UP000608579"/>
    </source>
</evidence>
<evidence type="ECO:0000313" key="2">
    <source>
        <dbReference type="EMBL" id="HIQ29904.1"/>
    </source>
</evidence>
<gene>
    <name evidence="2" type="ORF">EYH45_05000</name>
</gene>
<dbReference type="PROSITE" id="PS50089">
    <property type="entry name" value="ZF_RING_2"/>
    <property type="match status" value="1"/>
</dbReference>